<dbReference type="Pfam" id="PF00270">
    <property type="entry name" value="DEAD"/>
    <property type="match status" value="1"/>
</dbReference>
<dbReference type="SUPFAM" id="SSF52540">
    <property type="entry name" value="P-loop containing nucleoside triphosphate hydrolases"/>
    <property type="match status" value="1"/>
</dbReference>
<dbReference type="InterPro" id="IPR011545">
    <property type="entry name" value="DEAD/DEAH_box_helicase_dom"/>
</dbReference>
<dbReference type="GO" id="GO:0005524">
    <property type="term" value="F:ATP binding"/>
    <property type="evidence" value="ECO:0007669"/>
    <property type="project" value="InterPro"/>
</dbReference>
<keyword evidence="2" id="KW-0347">Helicase</keyword>
<organism evidence="2 3">
    <name type="scientific">Heyndrickxia sporothermodurans</name>
    <dbReference type="NCBI Taxonomy" id="46224"/>
    <lineage>
        <taxon>Bacteria</taxon>
        <taxon>Bacillati</taxon>
        <taxon>Bacillota</taxon>
        <taxon>Bacilli</taxon>
        <taxon>Bacillales</taxon>
        <taxon>Bacillaceae</taxon>
        <taxon>Heyndrickxia</taxon>
    </lineage>
</organism>
<keyword evidence="2" id="KW-0067">ATP-binding</keyword>
<name>A0AB37HG48_9BACI</name>
<keyword evidence="2" id="KW-0547">Nucleotide-binding</keyword>
<dbReference type="AlphaFoldDB" id="A0AB37HG48"/>
<proteinExistence type="predicted"/>
<dbReference type="RefSeq" id="WP_170112400.1">
    <property type="nucleotide sequence ID" value="NZ_CP066701.1"/>
</dbReference>
<accession>A0AB37HG48</accession>
<protein>
    <submittedName>
        <fullName evidence="2">DEAD/DEAH box helicase family protein</fullName>
    </submittedName>
</protein>
<dbReference type="KEGG" id="hspo:JGZ69_08735"/>
<dbReference type="Gene3D" id="3.40.50.300">
    <property type="entry name" value="P-loop containing nucleotide triphosphate hydrolases"/>
    <property type="match status" value="1"/>
</dbReference>
<reference evidence="2 3" key="1">
    <citation type="submission" date="2020-12" db="EMBL/GenBank/DDBJ databases">
        <title>Taxonomic evaluation of the Bacillus sporothermodurans group of bacteria based on whole genome sequences.</title>
        <authorList>
            <person name="Fiedler G."/>
            <person name="Herbstmann A.-D."/>
            <person name="Doll E."/>
            <person name="Wenning M."/>
            <person name="Brinks E."/>
            <person name="Kabisch J."/>
            <person name="Breitenwieser F."/>
            <person name="Lappann M."/>
            <person name="Boehnlein C."/>
            <person name="Franz C."/>
        </authorList>
    </citation>
    <scope>NUCLEOTIDE SEQUENCE [LARGE SCALE GENOMIC DNA]</scope>
    <source>
        <strain evidence="2 3">DSM 10599</strain>
    </source>
</reference>
<evidence type="ECO:0000313" key="3">
    <source>
        <dbReference type="Proteomes" id="UP000595512"/>
    </source>
</evidence>
<sequence>MNSKLNKELGKNDQKNTVKSIGILMQPFTHGFESKEEALDSIEVIQKYLDEVNVKRKGLNRVNWQEFKRYLAGGIPLAVGSWEKSKRLRNFVQNFRTNIFCLNINDLSNVPPNQIDRVTKNIFDYCHFVQESYSSGDKLSEKKYHCYVLVSEEPVGYEFSSYIMERLRDDLGAKIGVDFDKSMTLSKNILPSGKPVKVNEDLEIYSLKLYLNEISRVERILEKERKKISDQEVVYRLLDRDFKNKMITSKVHFTNLLNAFDSKELASLNYREISYLFMVLNNLEDDDQITFQQKIQLADALKKRTAFKQDVEEFKNYKDVNVGSLIHILRQHDVATDDLFVLMENYELRKDLSFEINGKIYENKNVYEKLKEIVFGFKYRGKKILLISGTGTGKSFALTKMIHEYNEKMKCNITSHKNPYGFALYNCPRNALISNLQNDFESDGISLRITGSDKYEAKERESLVKTTPSFLTTIDHATVIVDMKMDKQIGTSVNEPLPKLLITDETHVLSVDASFKP</sequence>
<feature type="domain" description="DEAD/DEAH-box helicase" evidence="1">
    <location>
        <begin position="379"/>
        <end position="515"/>
    </location>
</feature>
<dbReference type="EMBL" id="CP066701">
    <property type="protein sequence ID" value="QQX26844.1"/>
    <property type="molecule type" value="Genomic_DNA"/>
</dbReference>
<keyword evidence="2" id="KW-0378">Hydrolase</keyword>
<dbReference type="GO" id="GO:0004386">
    <property type="term" value="F:helicase activity"/>
    <property type="evidence" value="ECO:0007669"/>
    <property type="project" value="UniProtKB-KW"/>
</dbReference>
<gene>
    <name evidence="2" type="ORF">JGZ69_08735</name>
</gene>
<dbReference type="GO" id="GO:0003676">
    <property type="term" value="F:nucleic acid binding"/>
    <property type="evidence" value="ECO:0007669"/>
    <property type="project" value="InterPro"/>
</dbReference>
<evidence type="ECO:0000313" key="2">
    <source>
        <dbReference type="EMBL" id="QQX26844.1"/>
    </source>
</evidence>
<dbReference type="Proteomes" id="UP000595512">
    <property type="component" value="Chromosome"/>
</dbReference>
<evidence type="ECO:0000259" key="1">
    <source>
        <dbReference type="Pfam" id="PF00270"/>
    </source>
</evidence>
<dbReference type="InterPro" id="IPR027417">
    <property type="entry name" value="P-loop_NTPase"/>
</dbReference>